<name>A0A368QH80_SETIT</name>
<proteinExistence type="predicted"/>
<organism evidence="1">
    <name type="scientific">Setaria italica</name>
    <name type="common">Foxtail millet</name>
    <name type="synonym">Panicum italicum</name>
    <dbReference type="NCBI Taxonomy" id="4555"/>
    <lineage>
        <taxon>Eukaryota</taxon>
        <taxon>Viridiplantae</taxon>
        <taxon>Streptophyta</taxon>
        <taxon>Embryophyta</taxon>
        <taxon>Tracheophyta</taxon>
        <taxon>Spermatophyta</taxon>
        <taxon>Magnoliopsida</taxon>
        <taxon>Liliopsida</taxon>
        <taxon>Poales</taxon>
        <taxon>Poaceae</taxon>
        <taxon>PACMAD clade</taxon>
        <taxon>Panicoideae</taxon>
        <taxon>Panicodae</taxon>
        <taxon>Paniceae</taxon>
        <taxon>Cenchrinae</taxon>
        <taxon>Setaria</taxon>
    </lineage>
</organism>
<gene>
    <name evidence="1" type="ORF">SETIT_3G212200v2</name>
</gene>
<dbReference type="EMBL" id="CM003530">
    <property type="protein sequence ID" value="RCV17336.1"/>
    <property type="molecule type" value="Genomic_DNA"/>
</dbReference>
<dbReference type="AlphaFoldDB" id="A0A368QH80"/>
<sequence length="99" mass="11139">MISADISFSERFQIYLSSPPQVQFSLLPRLILPSHNVKAVSEMETVRSISQTIEEAHVFAKKKKEEEVHVYDFHLMQDERGSSTVCGTSSARGEARVPS</sequence>
<protein>
    <submittedName>
        <fullName evidence="1">Uncharacterized protein</fullName>
    </submittedName>
</protein>
<evidence type="ECO:0000313" key="1">
    <source>
        <dbReference type="EMBL" id="RCV17336.1"/>
    </source>
</evidence>
<reference evidence="1" key="2">
    <citation type="submission" date="2015-07" db="EMBL/GenBank/DDBJ databases">
        <authorList>
            <person name="Noorani M."/>
        </authorList>
    </citation>
    <scope>NUCLEOTIDE SEQUENCE</scope>
    <source>
        <strain evidence="1">Yugu1</strain>
    </source>
</reference>
<reference evidence="1" key="1">
    <citation type="journal article" date="2012" name="Nat. Biotechnol.">
        <title>Reference genome sequence of the model plant Setaria.</title>
        <authorList>
            <person name="Bennetzen J.L."/>
            <person name="Schmutz J."/>
            <person name="Wang H."/>
            <person name="Percifield R."/>
            <person name="Hawkins J."/>
            <person name="Pontaroli A.C."/>
            <person name="Estep M."/>
            <person name="Feng L."/>
            <person name="Vaughn J.N."/>
            <person name="Grimwood J."/>
            <person name="Jenkins J."/>
            <person name="Barry K."/>
            <person name="Lindquist E."/>
            <person name="Hellsten U."/>
            <person name="Deshpande S."/>
            <person name="Wang X."/>
            <person name="Wu X."/>
            <person name="Mitros T."/>
            <person name="Triplett J."/>
            <person name="Yang X."/>
            <person name="Ye C.Y."/>
            <person name="Mauro-Herrera M."/>
            <person name="Wang L."/>
            <person name="Li P."/>
            <person name="Sharma M."/>
            <person name="Sharma R."/>
            <person name="Ronald P.C."/>
            <person name="Panaud O."/>
            <person name="Kellogg E.A."/>
            <person name="Brutnell T.P."/>
            <person name="Doust A.N."/>
            <person name="Tuskan G.A."/>
            <person name="Rokhsar D."/>
            <person name="Devos K.M."/>
        </authorList>
    </citation>
    <scope>NUCLEOTIDE SEQUENCE [LARGE SCALE GENOMIC DNA]</scope>
    <source>
        <strain evidence="1">Yugu1</strain>
    </source>
</reference>
<accession>A0A368QH80</accession>